<sequence>MAAWVYIVTNQRNGTLYIGVTAHLATRIQQHKSQDKPGFTQRHKLTKLVYAERHDEIVRAIQREKSLKRWPRDWKLALIEELNPEWDDLFGSLSIEN</sequence>
<dbReference type="SMART" id="SM00465">
    <property type="entry name" value="GIYc"/>
    <property type="match status" value="1"/>
</dbReference>
<dbReference type="SUPFAM" id="SSF82771">
    <property type="entry name" value="GIY-YIG endonuclease"/>
    <property type="match status" value="1"/>
</dbReference>
<dbReference type="InterPro" id="IPR000305">
    <property type="entry name" value="GIY-YIG_endonuc"/>
</dbReference>
<dbReference type="AlphaFoldDB" id="A0A963YN93"/>
<dbReference type="EMBL" id="JAESVB010000001">
    <property type="protein sequence ID" value="MCB8873788.1"/>
    <property type="molecule type" value="Genomic_DNA"/>
</dbReference>
<protein>
    <submittedName>
        <fullName evidence="3">GIY-YIG nuclease family protein</fullName>
    </submittedName>
</protein>
<comment type="similarity">
    <text evidence="1">Belongs to the UPF0213 family.</text>
</comment>
<dbReference type="InterPro" id="IPR050190">
    <property type="entry name" value="UPF0213_domain"/>
</dbReference>
<feature type="domain" description="GIY-YIG" evidence="2">
    <location>
        <begin position="1"/>
        <end position="78"/>
    </location>
</feature>
<comment type="caution">
    <text evidence="3">The sequence shown here is derived from an EMBL/GenBank/DDBJ whole genome shotgun (WGS) entry which is preliminary data.</text>
</comment>
<organism evidence="3 4">
    <name type="scientific">Acidisoma silvae</name>
    <dbReference type="NCBI Taxonomy" id="2802396"/>
    <lineage>
        <taxon>Bacteria</taxon>
        <taxon>Pseudomonadati</taxon>
        <taxon>Pseudomonadota</taxon>
        <taxon>Alphaproteobacteria</taxon>
        <taxon>Acetobacterales</taxon>
        <taxon>Acidocellaceae</taxon>
        <taxon>Acidisoma</taxon>
    </lineage>
</organism>
<evidence type="ECO:0000313" key="4">
    <source>
        <dbReference type="Proteomes" id="UP000708298"/>
    </source>
</evidence>
<dbReference type="CDD" id="cd10448">
    <property type="entry name" value="GIY-YIG_unchar_3"/>
    <property type="match status" value="1"/>
</dbReference>
<dbReference type="Pfam" id="PF01541">
    <property type="entry name" value="GIY-YIG"/>
    <property type="match status" value="1"/>
</dbReference>
<name>A0A963YN93_9PROT</name>
<dbReference type="InterPro" id="IPR035901">
    <property type="entry name" value="GIY-YIG_endonuc_sf"/>
</dbReference>
<dbReference type="PANTHER" id="PTHR34477:SF5">
    <property type="entry name" value="BSL5627 PROTEIN"/>
    <property type="match status" value="1"/>
</dbReference>
<evidence type="ECO:0000313" key="3">
    <source>
        <dbReference type="EMBL" id="MCB8873788.1"/>
    </source>
</evidence>
<dbReference type="Proteomes" id="UP000708298">
    <property type="component" value="Unassembled WGS sequence"/>
</dbReference>
<dbReference type="Gene3D" id="3.40.1440.10">
    <property type="entry name" value="GIY-YIG endonuclease"/>
    <property type="match status" value="1"/>
</dbReference>
<dbReference type="PROSITE" id="PS50164">
    <property type="entry name" value="GIY_YIG"/>
    <property type="match status" value="1"/>
</dbReference>
<evidence type="ECO:0000259" key="2">
    <source>
        <dbReference type="PROSITE" id="PS50164"/>
    </source>
</evidence>
<proteinExistence type="inferred from homology"/>
<reference evidence="3" key="1">
    <citation type="journal article" date="2021" name="Microorganisms">
        <title>Acidisoma silvae sp. nov. and Acidisomacellulosilytica sp. nov., Two Acidophilic Bacteria Isolated from Decaying Wood, Hydrolyzing Cellulose and Producing Poly-3-hydroxybutyrate.</title>
        <authorList>
            <person name="Mieszkin S."/>
            <person name="Pouder E."/>
            <person name="Uroz S."/>
            <person name="Simon-Colin C."/>
            <person name="Alain K."/>
        </authorList>
    </citation>
    <scope>NUCLEOTIDE SEQUENCE</scope>
    <source>
        <strain evidence="3">HW T2.11</strain>
    </source>
</reference>
<gene>
    <name evidence="3" type="ORF">ASILVAE211_01245</name>
</gene>
<reference evidence="3" key="2">
    <citation type="submission" date="2021-01" db="EMBL/GenBank/DDBJ databases">
        <authorList>
            <person name="Mieszkin S."/>
            <person name="Pouder E."/>
            <person name="Alain K."/>
        </authorList>
    </citation>
    <scope>NUCLEOTIDE SEQUENCE</scope>
    <source>
        <strain evidence="3">HW T2.11</strain>
    </source>
</reference>
<keyword evidence="4" id="KW-1185">Reference proteome</keyword>
<dbReference type="PANTHER" id="PTHR34477">
    <property type="entry name" value="UPF0213 PROTEIN YHBQ"/>
    <property type="match status" value="1"/>
</dbReference>
<accession>A0A963YN93</accession>
<dbReference type="RefSeq" id="WP_227319470.1">
    <property type="nucleotide sequence ID" value="NZ_JAESVB010000001.1"/>
</dbReference>
<evidence type="ECO:0000256" key="1">
    <source>
        <dbReference type="ARBA" id="ARBA00007435"/>
    </source>
</evidence>